<dbReference type="SUPFAM" id="SSF51735">
    <property type="entry name" value="NAD(P)-binding Rossmann-fold domains"/>
    <property type="match status" value="1"/>
</dbReference>
<evidence type="ECO:0000313" key="4">
    <source>
        <dbReference type="Proteomes" id="UP001597299"/>
    </source>
</evidence>
<name>A0ABW4Z4X7_9HYPH</name>
<comment type="caution">
    <text evidence="3">The sequence shown here is derived from an EMBL/GenBank/DDBJ whole genome shotgun (WGS) entry which is preliminary data.</text>
</comment>
<comment type="similarity">
    <text evidence="1">Belongs to the short-chain dehydrogenases/reductases (SDR) family.</text>
</comment>
<proteinExistence type="inferred from homology"/>
<dbReference type="NCBIfam" id="NF009383">
    <property type="entry name" value="PRK12742.1"/>
    <property type="match status" value="1"/>
</dbReference>
<evidence type="ECO:0000256" key="2">
    <source>
        <dbReference type="ARBA" id="ARBA00023002"/>
    </source>
</evidence>
<dbReference type="PRINTS" id="PR00081">
    <property type="entry name" value="GDHRDH"/>
</dbReference>
<dbReference type="InterPro" id="IPR002347">
    <property type="entry name" value="SDR_fam"/>
</dbReference>
<accession>A0ABW4Z4X7</accession>
<dbReference type="InterPro" id="IPR036291">
    <property type="entry name" value="NAD(P)-bd_dom_sf"/>
</dbReference>
<evidence type="ECO:0000313" key="3">
    <source>
        <dbReference type="EMBL" id="MFD2143609.1"/>
    </source>
</evidence>
<organism evidence="3 4">
    <name type="scientific">Ancylobacter oerskovii</name>
    <dbReference type="NCBI Taxonomy" id="459519"/>
    <lineage>
        <taxon>Bacteria</taxon>
        <taxon>Pseudomonadati</taxon>
        <taxon>Pseudomonadota</taxon>
        <taxon>Alphaproteobacteria</taxon>
        <taxon>Hyphomicrobiales</taxon>
        <taxon>Xanthobacteraceae</taxon>
        <taxon>Ancylobacter</taxon>
    </lineage>
</organism>
<keyword evidence="2" id="KW-0560">Oxidoreductase</keyword>
<dbReference type="CDD" id="cd05233">
    <property type="entry name" value="SDR_c"/>
    <property type="match status" value="1"/>
</dbReference>
<dbReference type="EMBL" id="JBHUHD010000004">
    <property type="protein sequence ID" value="MFD2143609.1"/>
    <property type="molecule type" value="Genomic_DNA"/>
</dbReference>
<protein>
    <submittedName>
        <fullName evidence="3">SDR family oxidoreductase</fullName>
    </submittedName>
</protein>
<dbReference type="Proteomes" id="UP001597299">
    <property type="component" value="Unassembled WGS sequence"/>
</dbReference>
<reference evidence="4" key="1">
    <citation type="journal article" date="2019" name="Int. J. Syst. Evol. Microbiol.">
        <title>The Global Catalogue of Microorganisms (GCM) 10K type strain sequencing project: providing services to taxonomists for standard genome sequencing and annotation.</title>
        <authorList>
            <consortium name="The Broad Institute Genomics Platform"/>
            <consortium name="The Broad Institute Genome Sequencing Center for Infectious Disease"/>
            <person name="Wu L."/>
            <person name="Ma J."/>
        </authorList>
    </citation>
    <scope>NUCLEOTIDE SEQUENCE [LARGE SCALE GENOMIC DNA]</scope>
    <source>
        <strain evidence="4">CCM 7435</strain>
    </source>
</reference>
<keyword evidence="4" id="KW-1185">Reference proteome</keyword>
<dbReference type="RefSeq" id="WP_213351132.1">
    <property type="nucleotide sequence ID" value="NZ_JAHBGB010000003.1"/>
</dbReference>
<dbReference type="PANTHER" id="PTHR42760">
    <property type="entry name" value="SHORT-CHAIN DEHYDROGENASES/REDUCTASES FAMILY MEMBER"/>
    <property type="match status" value="1"/>
</dbReference>
<gene>
    <name evidence="3" type="primary">bdcA</name>
    <name evidence="3" type="ORF">ACFSNC_24775</name>
</gene>
<sequence>MEFADRKVFVVGGSRGIGAAIVRRFAAAGATVVFTYAASAGAADRLAAETGAQALQADAGARDELIAAVRDAGPIDIFVYNAGLLVLGDPLALDADEVDRMIDVNVRGAYFGSVEASRLMPEGGRILIIGSDTADSTPFPGLAAYVLTKAAMQGMARGLACDLGPRDITINVVQPGPTDTDMNPANGPRASGMLEPMAIKRYGTADEVASLTLYLAGTQARGITGAMHTIDGGFAA</sequence>
<dbReference type="PANTHER" id="PTHR42760:SF133">
    <property type="entry name" value="3-OXOACYL-[ACYL-CARRIER-PROTEIN] REDUCTASE"/>
    <property type="match status" value="1"/>
</dbReference>
<dbReference type="Gene3D" id="3.40.50.720">
    <property type="entry name" value="NAD(P)-binding Rossmann-like Domain"/>
    <property type="match status" value="1"/>
</dbReference>
<dbReference type="PRINTS" id="PR00080">
    <property type="entry name" value="SDRFAMILY"/>
</dbReference>
<evidence type="ECO:0000256" key="1">
    <source>
        <dbReference type="ARBA" id="ARBA00006484"/>
    </source>
</evidence>
<dbReference type="Pfam" id="PF13561">
    <property type="entry name" value="adh_short_C2"/>
    <property type="match status" value="1"/>
</dbReference>